<dbReference type="InterPro" id="IPR014014">
    <property type="entry name" value="RNA_helicase_DEAD_Q_motif"/>
</dbReference>
<keyword evidence="2 7" id="KW-0378">Hydrolase</keyword>
<dbReference type="InterPro" id="IPR000629">
    <property type="entry name" value="RNA-helicase_DEAD-box_CS"/>
</dbReference>
<dbReference type="InterPro" id="IPR011545">
    <property type="entry name" value="DEAD/DEAH_box_helicase_dom"/>
</dbReference>
<keyword evidence="13" id="KW-1185">Reference proteome</keyword>
<keyword evidence="4 7" id="KW-0067">ATP-binding</keyword>
<feature type="compositionally biased region" description="Polar residues" evidence="8">
    <location>
        <begin position="398"/>
        <end position="411"/>
    </location>
</feature>
<dbReference type="PROSITE" id="PS00039">
    <property type="entry name" value="DEAD_ATP_HELICASE"/>
    <property type="match status" value="1"/>
</dbReference>
<dbReference type="PROSITE" id="PS51192">
    <property type="entry name" value="HELICASE_ATP_BIND_1"/>
    <property type="match status" value="1"/>
</dbReference>
<evidence type="ECO:0000259" key="10">
    <source>
        <dbReference type="PROSITE" id="PS51194"/>
    </source>
</evidence>
<dbReference type="PROSITE" id="PS51195">
    <property type="entry name" value="Q_MOTIF"/>
    <property type="match status" value="1"/>
</dbReference>
<dbReference type="PANTHER" id="PTHR47959">
    <property type="entry name" value="ATP-DEPENDENT RNA HELICASE RHLE-RELATED"/>
    <property type="match status" value="1"/>
</dbReference>
<accession>A0ABV7D2V5</accession>
<dbReference type="GO" id="GO:0016787">
    <property type="term" value="F:hydrolase activity"/>
    <property type="evidence" value="ECO:0007669"/>
    <property type="project" value="UniProtKB-KW"/>
</dbReference>
<feature type="domain" description="Helicase C-terminal" evidence="10">
    <location>
        <begin position="216"/>
        <end position="381"/>
    </location>
</feature>
<evidence type="ECO:0000256" key="3">
    <source>
        <dbReference type="ARBA" id="ARBA00022806"/>
    </source>
</evidence>
<dbReference type="Gene3D" id="3.40.50.300">
    <property type="entry name" value="P-loop containing nucleotide triphosphate hydrolases"/>
    <property type="match status" value="2"/>
</dbReference>
<dbReference type="SMART" id="SM00487">
    <property type="entry name" value="DEXDc"/>
    <property type="match status" value="1"/>
</dbReference>
<dbReference type="InterPro" id="IPR050079">
    <property type="entry name" value="DEAD_box_RNA_helicase"/>
</dbReference>
<dbReference type="PANTHER" id="PTHR47959:SF13">
    <property type="entry name" value="ATP-DEPENDENT RNA HELICASE RHLE"/>
    <property type="match status" value="1"/>
</dbReference>
<organism evidence="12 13">
    <name type="scientific">Kordiimonas pumila</name>
    <dbReference type="NCBI Taxonomy" id="2161677"/>
    <lineage>
        <taxon>Bacteria</taxon>
        <taxon>Pseudomonadati</taxon>
        <taxon>Pseudomonadota</taxon>
        <taxon>Alphaproteobacteria</taxon>
        <taxon>Kordiimonadales</taxon>
        <taxon>Kordiimonadaceae</taxon>
        <taxon>Kordiimonas</taxon>
    </lineage>
</organism>
<evidence type="ECO:0000256" key="2">
    <source>
        <dbReference type="ARBA" id="ARBA00022801"/>
    </source>
</evidence>
<keyword evidence="3 7" id="KW-0347">Helicase</keyword>
<feature type="region of interest" description="Disordered" evidence="8">
    <location>
        <begin position="371"/>
        <end position="456"/>
    </location>
</feature>
<feature type="domain" description="Helicase ATP-binding" evidence="9">
    <location>
        <begin position="32"/>
        <end position="205"/>
    </location>
</feature>
<dbReference type="CDD" id="cd18787">
    <property type="entry name" value="SF2_C_DEAD"/>
    <property type="match status" value="1"/>
</dbReference>
<dbReference type="SUPFAM" id="SSF52540">
    <property type="entry name" value="P-loop containing nucleoside triphosphate hydrolases"/>
    <property type="match status" value="1"/>
</dbReference>
<dbReference type="CDD" id="cd00268">
    <property type="entry name" value="DEADc"/>
    <property type="match status" value="1"/>
</dbReference>
<name>A0ABV7D2V5_9PROT</name>
<evidence type="ECO:0000256" key="6">
    <source>
        <dbReference type="PROSITE-ProRule" id="PRU00552"/>
    </source>
</evidence>
<dbReference type="InterPro" id="IPR014001">
    <property type="entry name" value="Helicase_ATP-bd"/>
</dbReference>
<dbReference type="RefSeq" id="WP_194211936.1">
    <property type="nucleotide sequence ID" value="NZ_CP061205.1"/>
</dbReference>
<evidence type="ECO:0000256" key="4">
    <source>
        <dbReference type="ARBA" id="ARBA00022840"/>
    </source>
</evidence>
<dbReference type="EMBL" id="JBHRSL010000002">
    <property type="protein sequence ID" value="MFC3051146.1"/>
    <property type="molecule type" value="Genomic_DNA"/>
</dbReference>
<sequence>MGFDQLGLSEKLLSAVSDAGYSEPTPIQAQAIPQCLMGRDILGIAQTGTGKTASFTLPMIDILSEGRARARMPRSLILEPTRELAAQVADSFEKYGKNHKLTMALLIGGVNFSDQEKALERGADVLIATPGRLLDHFERGKLLLNGIEILVVDEADRMLDMGFIPDVEKICERITKKHQTLFFSATMPPVIQRLTKQFLDDPKKIEVARPATTADTIEQFLVEVGPREKRHALRQLLRTEEIKNGIIFCNRKRDVNEVYLSLDRHGFSVGQLHGDMEQSERMDVLKQFKENKIQLLCASDVAARGLDVPDVSHVFNFDVPGHADDYVHRIGRTGRAGRKGKAFTIATKSKIDNKLLETIEKLTKSPLKKIDNLKLEPESRAGQQAEKSSEPEPKAETRSANPRSQRSSTPRENTRQPRQRADSSPRRNEPTQRRNDDKLNFAPDDMPKEPFVGLGPHVPAFLKREIKPSK</sequence>
<dbReference type="Pfam" id="PF00271">
    <property type="entry name" value="Helicase_C"/>
    <property type="match status" value="1"/>
</dbReference>
<gene>
    <name evidence="12" type="ORF">ACFOKA_04435</name>
</gene>
<feature type="short sequence motif" description="Q motif" evidence="6">
    <location>
        <begin position="1"/>
        <end position="29"/>
    </location>
</feature>
<dbReference type="Pfam" id="PF00270">
    <property type="entry name" value="DEAD"/>
    <property type="match status" value="1"/>
</dbReference>
<protein>
    <submittedName>
        <fullName evidence="12">DEAD/DEAH box helicase</fullName>
        <ecNumber evidence="12">3.6.4.-</ecNumber>
    </submittedName>
</protein>
<evidence type="ECO:0000256" key="7">
    <source>
        <dbReference type="RuleBase" id="RU000492"/>
    </source>
</evidence>
<dbReference type="InterPro" id="IPR044742">
    <property type="entry name" value="DEAD/DEAH_RhlB"/>
</dbReference>
<dbReference type="EC" id="3.6.4.-" evidence="12"/>
<evidence type="ECO:0000256" key="5">
    <source>
        <dbReference type="ARBA" id="ARBA00038437"/>
    </source>
</evidence>
<feature type="domain" description="DEAD-box RNA helicase Q" evidence="11">
    <location>
        <begin position="1"/>
        <end position="29"/>
    </location>
</feature>
<comment type="caution">
    <text evidence="12">The sequence shown here is derived from an EMBL/GenBank/DDBJ whole genome shotgun (WGS) entry which is preliminary data.</text>
</comment>
<evidence type="ECO:0000259" key="9">
    <source>
        <dbReference type="PROSITE" id="PS51192"/>
    </source>
</evidence>
<dbReference type="Proteomes" id="UP001595444">
    <property type="component" value="Unassembled WGS sequence"/>
</dbReference>
<dbReference type="InterPro" id="IPR001650">
    <property type="entry name" value="Helicase_C-like"/>
</dbReference>
<evidence type="ECO:0000256" key="1">
    <source>
        <dbReference type="ARBA" id="ARBA00022741"/>
    </source>
</evidence>
<dbReference type="GO" id="GO:0004386">
    <property type="term" value="F:helicase activity"/>
    <property type="evidence" value="ECO:0007669"/>
    <property type="project" value="UniProtKB-KW"/>
</dbReference>
<comment type="similarity">
    <text evidence="5 7">Belongs to the DEAD box helicase family.</text>
</comment>
<dbReference type="PROSITE" id="PS51194">
    <property type="entry name" value="HELICASE_CTER"/>
    <property type="match status" value="1"/>
</dbReference>
<proteinExistence type="inferred from homology"/>
<evidence type="ECO:0000259" key="11">
    <source>
        <dbReference type="PROSITE" id="PS51195"/>
    </source>
</evidence>
<dbReference type="SMART" id="SM00490">
    <property type="entry name" value="HELICc"/>
    <property type="match status" value="1"/>
</dbReference>
<evidence type="ECO:0000313" key="13">
    <source>
        <dbReference type="Proteomes" id="UP001595444"/>
    </source>
</evidence>
<feature type="compositionally biased region" description="Basic and acidic residues" evidence="8">
    <location>
        <begin position="412"/>
        <end position="439"/>
    </location>
</feature>
<evidence type="ECO:0000313" key="12">
    <source>
        <dbReference type="EMBL" id="MFC3051146.1"/>
    </source>
</evidence>
<feature type="compositionally biased region" description="Basic and acidic residues" evidence="8">
    <location>
        <begin position="387"/>
        <end position="397"/>
    </location>
</feature>
<keyword evidence="1 7" id="KW-0547">Nucleotide-binding</keyword>
<dbReference type="InterPro" id="IPR027417">
    <property type="entry name" value="P-loop_NTPase"/>
</dbReference>
<reference evidence="13" key="1">
    <citation type="journal article" date="2019" name="Int. J. Syst. Evol. Microbiol.">
        <title>The Global Catalogue of Microorganisms (GCM) 10K type strain sequencing project: providing services to taxonomists for standard genome sequencing and annotation.</title>
        <authorList>
            <consortium name="The Broad Institute Genomics Platform"/>
            <consortium name="The Broad Institute Genome Sequencing Center for Infectious Disease"/>
            <person name="Wu L."/>
            <person name="Ma J."/>
        </authorList>
    </citation>
    <scope>NUCLEOTIDE SEQUENCE [LARGE SCALE GENOMIC DNA]</scope>
    <source>
        <strain evidence="13">KCTC 62164</strain>
    </source>
</reference>
<evidence type="ECO:0000256" key="8">
    <source>
        <dbReference type="SAM" id="MobiDB-lite"/>
    </source>
</evidence>